<keyword evidence="3" id="KW-0274">FAD</keyword>
<dbReference type="Pfam" id="PF00890">
    <property type="entry name" value="FAD_binding_2"/>
    <property type="match status" value="1"/>
</dbReference>
<evidence type="ECO:0000259" key="5">
    <source>
        <dbReference type="Pfam" id="PF00890"/>
    </source>
</evidence>
<keyword evidence="7" id="KW-1185">Reference proteome</keyword>
<dbReference type="SUPFAM" id="SSF51905">
    <property type="entry name" value="FAD/NAD(P)-binding domain"/>
    <property type="match status" value="1"/>
</dbReference>
<dbReference type="InterPro" id="IPR027477">
    <property type="entry name" value="Succ_DH/fumarate_Rdtase_cat_sf"/>
</dbReference>
<name>A0ABV9RI29_9PSEU</name>
<evidence type="ECO:0000256" key="1">
    <source>
        <dbReference type="ARBA" id="ARBA00001974"/>
    </source>
</evidence>
<dbReference type="InterPro" id="IPR036188">
    <property type="entry name" value="FAD/NAD-bd_sf"/>
</dbReference>
<gene>
    <name evidence="6" type="ORF">ACFPEL_15680</name>
</gene>
<dbReference type="PANTHER" id="PTHR43400:SF7">
    <property type="entry name" value="FAD-DEPENDENT OXIDOREDUCTASE 2 FAD BINDING DOMAIN-CONTAINING PROTEIN"/>
    <property type="match status" value="1"/>
</dbReference>
<comment type="cofactor">
    <cofactor evidence="1">
        <name>FAD</name>
        <dbReference type="ChEBI" id="CHEBI:57692"/>
    </cofactor>
</comment>
<dbReference type="InterPro" id="IPR050315">
    <property type="entry name" value="FAD-oxidoreductase_2"/>
</dbReference>
<dbReference type="InterPro" id="IPR003953">
    <property type="entry name" value="FAD-dep_OxRdtase_2_FAD-bd"/>
</dbReference>
<dbReference type="Proteomes" id="UP001595909">
    <property type="component" value="Unassembled WGS sequence"/>
</dbReference>
<reference evidence="7" key="1">
    <citation type="journal article" date="2019" name="Int. J. Syst. Evol. Microbiol.">
        <title>The Global Catalogue of Microorganisms (GCM) 10K type strain sequencing project: providing services to taxonomists for standard genome sequencing and annotation.</title>
        <authorList>
            <consortium name="The Broad Institute Genomics Platform"/>
            <consortium name="The Broad Institute Genome Sequencing Center for Infectious Disease"/>
            <person name="Wu L."/>
            <person name="Ma J."/>
        </authorList>
    </citation>
    <scope>NUCLEOTIDE SEQUENCE [LARGE SCALE GENOMIC DNA]</scope>
    <source>
        <strain evidence="7">CCUG 50347</strain>
    </source>
</reference>
<proteinExistence type="predicted"/>
<sequence>MVDTDLVVVGAGGGLAGALRAAEHGLDVVVVEADEHFRRGNNTAMSTAMVPGAGTRFQRAAGIDDSPARFLADVDAKTAGAADPAVARALTTVSAELVEWLADGVGLPIELPVDMDYPGHSARRVHSVPGRHGSSLLRGLLDAVTASDRIDLLCPARAVGLEVDDDGVRVTVEDPHGGREDVTARAVLLATNGYGADPGLVAQHVGEIADATYHGSEFARGDGLRLGRSVGGADGYLDAYQGHAALSAAARTLVTWTTVMHGGVVVDADGRRFADETVGYSEFAALLAARPGACGWVVLDARIDALSQAFGDYRDVAGSGALRWAADAVELASRLGVA</sequence>
<protein>
    <submittedName>
        <fullName evidence="6">FAD-binding protein</fullName>
    </submittedName>
</protein>
<feature type="domain" description="FAD-dependent oxidoreductase 2 FAD-binding" evidence="5">
    <location>
        <begin position="5"/>
        <end position="305"/>
    </location>
</feature>
<evidence type="ECO:0000313" key="7">
    <source>
        <dbReference type="Proteomes" id="UP001595909"/>
    </source>
</evidence>
<dbReference type="Gene3D" id="3.50.50.60">
    <property type="entry name" value="FAD/NAD(P)-binding domain"/>
    <property type="match status" value="1"/>
</dbReference>
<evidence type="ECO:0000256" key="4">
    <source>
        <dbReference type="ARBA" id="ARBA00023002"/>
    </source>
</evidence>
<organism evidence="6 7">
    <name type="scientific">Actinomycetospora chibensis</name>
    <dbReference type="NCBI Taxonomy" id="663606"/>
    <lineage>
        <taxon>Bacteria</taxon>
        <taxon>Bacillati</taxon>
        <taxon>Actinomycetota</taxon>
        <taxon>Actinomycetes</taxon>
        <taxon>Pseudonocardiales</taxon>
        <taxon>Pseudonocardiaceae</taxon>
        <taxon>Actinomycetospora</taxon>
    </lineage>
</organism>
<dbReference type="Gene3D" id="3.90.700.10">
    <property type="entry name" value="Succinate dehydrogenase/fumarate reductase flavoprotein, catalytic domain"/>
    <property type="match status" value="1"/>
</dbReference>
<dbReference type="PANTHER" id="PTHR43400">
    <property type="entry name" value="FUMARATE REDUCTASE"/>
    <property type="match status" value="1"/>
</dbReference>
<keyword evidence="2" id="KW-0285">Flavoprotein</keyword>
<feature type="non-terminal residue" evidence="6">
    <location>
        <position position="338"/>
    </location>
</feature>
<evidence type="ECO:0000256" key="2">
    <source>
        <dbReference type="ARBA" id="ARBA00022630"/>
    </source>
</evidence>
<dbReference type="EMBL" id="JBHSIM010000034">
    <property type="protein sequence ID" value="MFC4833854.1"/>
    <property type="molecule type" value="Genomic_DNA"/>
</dbReference>
<accession>A0ABV9RI29</accession>
<keyword evidence="4" id="KW-0560">Oxidoreductase</keyword>
<comment type="caution">
    <text evidence="6">The sequence shown here is derived from an EMBL/GenBank/DDBJ whole genome shotgun (WGS) entry which is preliminary data.</text>
</comment>
<evidence type="ECO:0000313" key="6">
    <source>
        <dbReference type="EMBL" id="MFC4833854.1"/>
    </source>
</evidence>
<evidence type="ECO:0000256" key="3">
    <source>
        <dbReference type="ARBA" id="ARBA00022827"/>
    </source>
</evidence>
<dbReference type="RefSeq" id="WP_345332667.1">
    <property type="nucleotide sequence ID" value="NZ_BAABHN010000034.1"/>
</dbReference>